<evidence type="ECO:0000313" key="2">
    <source>
        <dbReference type="EMBL" id="GMT17920.1"/>
    </source>
</evidence>
<dbReference type="EMBL" id="BTSY01000003">
    <property type="protein sequence ID" value="GMT17920.1"/>
    <property type="molecule type" value="Genomic_DNA"/>
</dbReference>
<gene>
    <name evidence="2" type="ORF">PFISCL1PPCAC_9217</name>
</gene>
<dbReference type="Proteomes" id="UP001432322">
    <property type="component" value="Unassembled WGS sequence"/>
</dbReference>
<comment type="caution">
    <text evidence="2">The sequence shown here is derived from an EMBL/GenBank/DDBJ whole genome shotgun (WGS) entry which is preliminary data.</text>
</comment>
<dbReference type="AlphaFoldDB" id="A0AAV5VH43"/>
<reference evidence="2" key="1">
    <citation type="submission" date="2023-10" db="EMBL/GenBank/DDBJ databases">
        <title>Genome assembly of Pristionchus species.</title>
        <authorList>
            <person name="Yoshida K."/>
            <person name="Sommer R.J."/>
        </authorList>
    </citation>
    <scope>NUCLEOTIDE SEQUENCE</scope>
    <source>
        <strain evidence="2">RS5133</strain>
    </source>
</reference>
<evidence type="ECO:0000313" key="3">
    <source>
        <dbReference type="Proteomes" id="UP001432322"/>
    </source>
</evidence>
<evidence type="ECO:0000256" key="1">
    <source>
        <dbReference type="SAM" id="SignalP"/>
    </source>
</evidence>
<sequence>KMHMLIFVNVFIGFISHTLAATQEEAACIKEISAKMSSEKDGVLKFTFALALILEAVGDTQGLTLRRTFKSMTPARQNRVRNYYLAGP</sequence>
<feature type="signal peptide" evidence="1">
    <location>
        <begin position="1"/>
        <end position="20"/>
    </location>
</feature>
<keyword evidence="3" id="KW-1185">Reference proteome</keyword>
<name>A0AAV5VH43_9BILA</name>
<accession>A0AAV5VH43</accession>
<feature type="non-terminal residue" evidence="2">
    <location>
        <position position="1"/>
    </location>
</feature>
<keyword evidence="1" id="KW-0732">Signal</keyword>
<proteinExistence type="predicted"/>
<organism evidence="2 3">
    <name type="scientific">Pristionchus fissidentatus</name>
    <dbReference type="NCBI Taxonomy" id="1538716"/>
    <lineage>
        <taxon>Eukaryota</taxon>
        <taxon>Metazoa</taxon>
        <taxon>Ecdysozoa</taxon>
        <taxon>Nematoda</taxon>
        <taxon>Chromadorea</taxon>
        <taxon>Rhabditida</taxon>
        <taxon>Rhabditina</taxon>
        <taxon>Diplogasteromorpha</taxon>
        <taxon>Diplogasteroidea</taxon>
        <taxon>Neodiplogasteridae</taxon>
        <taxon>Pristionchus</taxon>
    </lineage>
</organism>
<protein>
    <submittedName>
        <fullName evidence="2">Uncharacterized protein</fullName>
    </submittedName>
</protein>
<feature type="chain" id="PRO_5043360860" evidence="1">
    <location>
        <begin position="21"/>
        <end position="88"/>
    </location>
</feature>